<dbReference type="Pfam" id="PF18483">
    <property type="entry name" value="Lectin_L-type_dom"/>
    <property type="match status" value="1"/>
</dbReference>
<organism evidence="7">
    <name type="scientific">Thiothrix subterranea</name>
    <dbReference type="NCBI Taxonomy" id="2735563"/>
    <lineage>
        <taxon>Bacteria</taxon>
        <taxon>Pseudomonadati</taxon>
        <taxon>Pseudomonadota</taxon>
        <taxon>Gammaproteobacteria</taxon>
        <taxon>Thiotrichales</taxon>
        <taxon>Thiotrichaceae</taxon>
        <taxon>Thiothrix</taxon>
    </lineage>
</organism>
<feature type="region of interest" description="Disordered" evidence="4">
    <location>
        <begin position="4343"/>
        <end position="4367"/>
    </location>
</feature>
<feature type="domain" description="Cadherin" evidence="6">
    <location>
        <begin position="4273"/>
        <end position="4405"/>
    </location>
</feature>
<dbReference type="PROSITE" id="PS50268">
    <property type="entry name" value="CADHERIN_2"/>
    <property type="match status" value="2"/>
</dbReference>
<keyword evidence="2" id="KW-0964">Secreted</keyword>
<dbReference type="SMART" id="SM00710">
    <property type="entry name" value="PbH1"/>
    <property type="match status" value="8"/>
</dbReference>
<dbReference type="RefSeq" id="WP_308871671.1">
    <property type="nucleotide sequence ID" value="NZ_CP133217.1"/>
</dbReference>
<dbReference type="GO" id="GO:0016020">
    <property type="term" value="C:membrane"/>
    <property type="evidence" value="ECO:0007669"/>
    <property type="project" value="InterPro"/>
</dbReference>
<dbReference type="InterPro" id="IPR013783">
    <property type="entry name" value="Ig-like_fold"/>
</dbReference>
<dbReference type="Proteomes" id="UP001229862">
    <property type="component" value="Chromosome"/>
</dbReference>
<dbReference type="InterPro" id="IPR002126">
    <property type="entry name" value="Cadherin-like_dom"/>
</dbReference>
<feature type="region of interest" description="Disordered" evidence="4">
    <location>
        <begin position="543"/>
        <end position="582"/>
    </location>
</feature>
<dbReference type="GO" id="GO:0005576">
    <property type="term" value="C:extracellular region"/>
    <property type="evidence" value="ECO:0007669"/>
    <property type="project" value="UniProtKB-SubCell"/>
</dbReference>
<dbReference type="SUPFAM" id="SSF51126">
    <property type="entry name" value="Pectin lyase-like"/>
    <property type="match status" value="1"/>
</dbReference>
<feature type="chain" id="PRO_5041315949" evidence="5">
    <location>
        <begin position="38"/>
        <end position="4761"/>
    </location>
</feature>
<dbReference type="Pfam" id="PF17210">
    <property type="entry name" value="SdrD_B"/>
    <property type="match status" value="5"/>
</dbReference>
<dbReference type="SUPFAM" id="SSF49899">
    <property type="entry name" value="Concanavalin A-like lectins/glucanases"/>
    <property type="match status" value="1"/>
</dbReference>
<dbReference type="SMART" id="SM00112">
    <property type="entry name" value="CA"/>
    <property type="match status" value="1"/>
</dbReference>
<proteinExistence type="predicted"/>
<feature type="domain" description="Cadherin" evidence="6">
    <location>
        <begin position="4405"/>
        <end position="4509"/>
    </location>
</feature>
<dbReference type="GO" id="GO:0005509">
    <property type="term" value="F:calcium ion binding"/>
    <property type="evidence" value="ECO:0007669"/>
    <property type="project" value="InterPro"/>
</dbReference>
<dbReference type="Gene3D" id="2.60.40.10">
    <property type="entry name" value="Immunoglobulins"/>
    <property type="match status" value="6"/>
</dbReference>
<keyword evidence="3 5" id="KW-0732">Signal</keyword>
<dbReference type="SUPFAM" id="SSF49313">
    <property type="entry name" value="Cadherin-like"/>
    <property type="match status" value="1"/>
</dbReference>
<dbReference type="Pfam" id="PF20009">
    <property type="entry name" value="GEVED"/>
    <property type="match status" value="3"/>
</dbReference>
<dbReference type="InterPro" id="IPR006626">
    <property type="entry name" value="PbH1"/>
</dbReference>
<feature type="region of interest" description="Disordered" evidence="4">
    <location>
        <begin position="993"/>
        <end position="1023"/>
    </location>
</feature>
<dbReference type="SUPFAM" id="SSF117074">
    <property type="entry name" value="Hypothetical protein PA1324"/>
    <property type="match status" value="5"/>
</dbReference>
<dbReference type="Gene3D" id="2.60.40.60">
    <property type="entry name" value="Cadherins"/>
    <property type="match status" value="1"/>
</dbReference>
<dbReference type="Pfam" id="PF00028">
    <property type="entry name" value="Cadherin"/>
    <property type="match status" value="1"/>
</dbReference>
<evidence type="ECO:0000256" key="2">
    <source>
        <dbReference type="ARBA" id="ARBA00022525"/>
    </source>
</evidence>
<dbReference type="GO" id="GO:0007156">
    <property type="term" value="P:homophilic cell adhesion via plasma membrane adhesion molecules"/>
    <property type="evidence" value="ECO:0007669"/>
    <property type="project" value="InterPro"/>
</dbReference>
<dbReference type="InterPro" id="IPR011050">
    <property type="entry name" value="Pectin_lyase_fold/virulence"/>
</dbReference>
<feature type="compositionally biased region" description="Polar residues" evidence="4">
    <location>
        <begin position="548"/>
        <end position="561"/>
    </location>
</feature>
<dbReference type="EMBL" id="CP133217">
    <property type="protein sequence ID" value="WML85401.1"/>
    <property type="molecule type" value="Genomic_DNA"/>
</dbReference>
<dbReference type="Gene3D" id="2.60.120.200">
    <property type="match status" value="1"/>
</dbReference>
<evidence type="ECO:0000313" key="7">
    <source>
        <dbReference type="EMBL" id="WML85401.1"/>
    </source>
</evidence>
<dbReference type="InterPro" id="IPR056573">
    <property type="entry name" value="Lectin_L-type_dom"/>
</dbReference>
<dbReference type="InterPro" id="IPR045474">
    <property type="entry name" value="GEVED"/>
</dbReference>
<feature type="compositionally biased region" description="Acidic residues" evidence="4">
    <location>
        <begin position="1004"/>
        <end position="1017"/>
    </location>
</feature>
<evidence type="ECO:0000256" key="5">
    <source>
        <dbReference type="SAM" id="SignalP"/>
    </source>
</evidence>
<protein>
    <submittedName>
        <fullName evidence="7">SdrD B-like domain-containing protein</fullName>
    </submittedName>
</protein>
<accession>A0AA51R393</accession>
<dbReference type="SUPFAM" id="SSF49478">
    <property type="entry name" value="Cna protein B-type domain"/>
    <property type="match status" value="1"/>
</dbReference>
<dbReference type="InterPro" id="IPR015919">
    <property type="entry name" value="Cadherin-like_sf"/>
</dbReference>
<dbReference type="CDD" id="cd01951">
    <property type="entry name" value="lectin_L-type"/>
    <property type="match status" value="1"/>
</dbReference>
<evidence type="ECO:0000259" key="6">
    <source>
        <dbReference type="PROSITE" id="PS50268"/>
    </source>
</evidence>
<evidence type="ECO:0000256" key="4">
    <source>
        <dbReference type="SAM" id="MobiDB-lite"/>
    </source>
</evidence>
<reference evidence="7" key="1">
    <citation type="submission" date="2023-08" db="EMBL/GenBank/DDBJ databases">
        <title>New molecular markers tilS and rpoB for phylogenetic and monitoring studies of the genus Thiothrix biodiversity.</title>
        <authorList>
            <person name="Ravin N.V."/>
            <person name="Smolyakov D."/>
            <person name="Markov N.D."/>
            <person name="Beletsky A.V."/>
            <person name="Mardanov A.V."/>
            <person name="Rudenko T.S."/>
            <person name="Grabovich M.Y."/>
        </authorList>
    </citation>
    <scope>NUCLEOTIDE SEQUENCE</scope>
    <source>
        <strain evidence="7">DNT52</strain>
    </source>
</reference>
<evidence type="ECO:0000256" key="1">
    <source>
        <dbReference type="ARBA" id="ARBA00004613"/>
    </source>
</evidence>
<dbReference type="InterPro" id="IPR033764">
    <property type="entry name" value="Sdr_B"/>
</dbReference>
<comment type="subcellular location">
    <subcellularLocation>
        <location evidence="1">Secreted</location>
    </subcellularLocation>
</comment>
<name>A0AA51R393_9GAMM</name>
<dbReference type="InterPro" id="IPR013320">
    <property type="entry name" value="ConA-like_dom_sf"/>
</dbReference>
<sequence>MNISMPKRRYANGSLGFSLQILFALLLLTVLTGQAFAANCTATYTQTSTGGSSNYTLTSGQSLKIASGTYTGTVEFGSGASICVETGATFTPGNLNNVAGTLTNYGTANLQTFSYNSGTVIDNYGTLSFTGGLNTNGATTFRNRANATMTMANSFQLGNNSTFINDGLLTTSQDFNTQNGTTLTNNYRMEVNGNFNPDGKFDNYGRVYATAFMNINANSDVSNYCALVSNGGFNNNSPLMDNLGTILITTATGTPTGVWQNNQPFHNGSSAKIAGKDFFNNSTFTGGGAMIFSGDTRNQGAFTGNSASDKINFYDETQTGSQFFDVQSPLPTNIERIAFARPIVLDAPSACSTSYKNFAAPLCPIPGQSVSDVSGNAATVKSSSGTITSPNLATGALTAANTTASTTTNSAKIPSTNGAHITLDLGQTIPANSSLILSLAQDTSTSKVSILFSADNTTFTSVGTYGASGTLGSSATLDKLARITVTVPAGGVRYVRFLRVASLFWVDGVAYSQVCINTPTSSDFGDAPATYGNASHSLVTGIKLGTNAPDSESASQPTHNASGDGADEDGAPKAPSNSSITRFPLLKQNDTSYSSTFSVTNTTGTAGKLYGWIDFDKNGTFEADEATSVNVPTGANNSSVTLNWSSIPADIKPGTSFIRLRLTTDTAVTTSTPTGSASNGEVEDFPIAIALNLPPNSPSVSVTKGTTPTSCTTTVFSDNFNDLTGGQYFAENRPGATPIRNWVASGGGADTRNRTDNMHNATHGTSIYMDSGAIRRIFPAISDTPSVDSNGVITAPPTALELRDIADDLTPNTTSGDSHWGPFPPSLSRTLNTTVGQRYRLYFELLPENDGNGWRNGMLRVDTPSGSVHLQTPAGTGSPYLYQVDFTANAATSTISFVNYSRLAIDDNWCDPLTTAWCTIDGLSTTPKTSEPMIDNVVVALESACVTSSNTDYGDAPDTAANTGAGNYKTLASDGGASHTIIPSLSIGNTIDGDSGTLQNTNADADDNSGSPDDEDGLQNPAIISTTTGQTYTLTTYVKNETGSTAYLTAYIDFNRDGDFLDAGERADTQHVYWNGYMLSNFTVPAGTTAGTTYARLRLSQTRAEAETSVGAATSGEVEDHKLTISAGPFYDFGDAPATYGDARHTTLNSLFLGENRPDAETASQYSYNAIGDGVDEDGSPNQYNNPYIALFPILKMTATSYSVDVRTTNTTGNAGKLYGWIDFDGNGVFNPDEAASVNVPNNTNGNVTLTWNSIPTDIKLGTTFIRLRLTTDAAVTTSTPANNASNGEVEDYPIAVAIDVPPDSPDVTIVRGENQACSSTIFTDNFDDLASEQYFGANTSATPFVIRNWTATGGGNDTYARTVEVSPFAATQGRSIYFGNGMMRRFYPDTGGVLAFDGNGRMLSPPDAVELRDNADDVSPGVNIHESDWGPEPVTLSRTFASTVGQRYRLYFSALPEGGDWDAGIMRVDTPSGSVHFKAPGEGEGIQKYRIEFTAISTSSTIRFVNYGHIGTDGGYCDPNSVISGPWCTVSGFPNERKGNELIIDDVAVAAASACPNSSISGTVYADTNANNAFDVGTENGLANVSLMLYDNNGTTANANDDSQVATTSTAANGTYSFANISPSPRYRLEVDTRDADLPASAMIGTTNPLADVTVSAGSTLTNQNFGFDLGCNASAGQFGGIAFRDYNQNGIREPQEEGIAAITVTAYNGANAVAATATTDARGWYTLSGLTNGTQYRLEYTNLPSGLYPGAAGTDTASTVRFVTASGSCAANLGISDPIEYCQAIPPVAAFNFVNGNPSIADIGNYASLFTFPYDATGGAYDQTPPAITKANTSQTGALWGLAYQKTTKTLYASAAMRRFSGFGTLGTGGIYKVDMTDPNAAYTGASTYVDLRAIGIDTGNDVRVATDSCNNLATGAWSPSHDVAAWDKVGKVGVGDIDYDEPNNRLWLINLNDRKLYGIGNVSPSTAPTAANVLGGYTVNLPSPYTCTSGTFRPWAVKYHRGYVYVGGVCDAATDPYNLSKVRGYVLRFNPANTAAGFSHVKDFAINQPRSGFGYTNIGEWSGWLPQADAVNVRPQFHSPIVGNLEFDTDGSIIVGIIDRAGLQKGTNSYDEPACGDPTIDYVDTMGDVLRLCKTDTGYLSDSEPGCSTAIATNSKTTDEYYWGDLGPSNNAWEGMNEIAAGGLALAPGKEHVLASAYDANSWGSNGVVWLNNRTGAKDNSYHVSWSTLGKSTGMGELEVLCDPSPVEVGNRVWLDTDKDGLQDANEAGIANVTITLACGADNATATTNAQGEYYFSNKAGGNATFMGSGESCSLSVNTTQTSLNTYTLTTQNADSKTDNNSQTDIRDSDAVINGNNAVISFTAGNTGQNNHSLDFGFSSTPTQACLPIAGAAVGNASVLPTNEIEFTHATTNQKGAFWGNNRVNLTAPFDLQARVYVGADDAGADGMTFTLQNTGASAIGQNGRGLGSADTWSGVGTTDYYGISPSLVVELDTYHNIDAGWNDLSNDHLAVYLNGDGRHSANTNKLAAPVDLGNIENNAYHDLRVTWNPTSKTLTTYFDGVQRTSTVVDLVNKLGTNTPFWGYTAATGALTNRQAICNLSDPSSASKNISGKVFEDKNYGGGTGRPLNTTGIAGILGVRVELYDSTGAFVTSTTTVDGGPYSFTNVAAGNYYVRVVNDTVRSTRAGSTAAERAIQTHRSDGIADVNNEVGGRKPTLVDAAANTTNQTLNTATFTLSGGGQAQSVQPITMASSDITGANFGFNFSTVVNTNDSGQGSLRQGIFNANLLANTGMAQPDSNYGVNTALSKEVLVFNIPASGDPQGRADICGGKTCNITVNSKLPDITAPLIIDGTTQPGYTAGTPGIPRIRISPVTGLDALGVSIAYNAPDSTVRGLSITGFRTSNMNRAINVAAARTVVESNYVGVKPDGTADANGQGIMLEYADTATSIIGGTTPAKRNIISGNLRWGIAYDTGATAGTIQNNFIGTNVTGTAALGNQAGGLDLESANDSMVLDNVIAGNAGDGIQIGFTNGSILTSGYTIRGNRIGVGINGEAIGNTGPGIMSYGGSSNHQIGGTAAGQANTIANNTGGGIKLAANATNINNVISGNSIYNNGNLGIDLGNNGVTVNDANDADTGANNLLNFPLMSDLSIASGNLTVKGCAPAGASVELFEADVSTGGKAIPGDNKVGKSKDYGEGQTYLASFVEGSAADTDAANCALATDADGNNQTGMKAFSVTIPTPAGFVTGDTLTATATLAASGTSEFSPTLTLQEVGDFTGKIFEDVNYGGGAGRPFGTTGTVGIAGSRVELYNASGNFVNSATTDTGGIYTFTGVTDGAYYVRAVNDTVKSTRTGSSGAERGIQTFRTDGTTDVVNEIGGRKPSSADAPANTTNQTLNTNTFLLSGGAQAQSVQPITILSGVVKSASIDEDDPIFKGPVFNPVKEPSFGFNFNTVVNTNDSGQGSLRQFILNANLLGNDSTLAQTGRTAGKDNAILELSTSDLNYNAANQYWSIAVQSALPALGNDIILDASTQPARTTAPAFTFANRPVIELNGSNAGDYTNGLALNGATNGSTVKYFAINRFKMAGIQVVQSQNNLIASNYIGTDPTGAINRGNGDSGITVISPLGPNLIGGSGSAGNLIAYNSGDGITVGGTDGTKATSMLGNKIYANGKLGIDLGGNGITVNDANDADTGTNDLLNFPILANITESGGNLIIKGCAPAGIAGATTVELFEADVSAGGKATPGDNKFGKSKDYGEGQTYLASFEEGSASDTDTATCAIATDADGNNHTGMNAFTVTIPTPAGFVTGDSMTATATLSNSGTSEFSPTVLLLEVYDVAGKIYEDVNYGGGNGRAFNAATAGMTGISGASVELRDASNNVLATATTAADGSYIFTDIPVGTYSVQAVNTSVHSTRPGSNGSERGVITYRTDGVNSVNTASTAFSQAITLSNANLSNVNFGFNFDTVTNTNDSGAGSLRQFLLNANLLDGDATLAQVGRTAGKENAILELSTSDPNYNAGVWKITLNSALPDINKPLVLDGSKQATFNSTSAAPVIQLNGNGGAGNGLTLVTGSTGSQVLNLAITNFSGDGINVQGATTNNSFLGNSIYANTGLGIDLVGGDENGFGVTANDAGDADSGPNNLLNYPDVKVNSFGANGTKVVTYDFNLDVAAGDYRIEFFTSAAKDTSGNGEGQTLIGSKDLSHPGTGSLNFKGTLNSTITVAQGAYISVTLTQKIDASTYGSTSEFSGIKDGITIQVCDSLIDDTTSGTNMVIDETNVTTVIKLLEAKDSNGNPITYVISGGSDGNFFTITNPTPGATLDCATVKFIVNSVIITKSADADGTEIDTRAAPPPSLTLPPGNYESPMDSDKDNVYDLEITATTVDGAKYVRDVSVRVMNTNEAPAITSTTSLSVTEDTSKTVLTVAAQDSDANDKLSYRINGGADGTNFEIDSSTGLLRFRVMPDYDAPMDANRDNVYEVEIAVTDTGGLSSSKLFKVSVVNNTADDGVTVSVRAMLQGAYDSKTALMVDTLNTLGLLPNTQPYQADPFKYAGTETLSTMVQEMAGNDAVVDWILVELRTGLDTVVASRALILQRDGDVVDSQTSSNLLHFAKVKAGNYYVSVRHRNHLGMVSASPISLSSTAKALNFASSSMVVSGDETRIITGMVALMWAGDINVSNTLSANGPNNDVTSLLGRVITAGDNTQSNTNHILTGYINTDINFDGKTLFTGPGNDTTLLVGNILLHPLNNGFAANYIVKGGLQ</sequence>
<feature type="signal peptide" evidence="5">
    <location>
        <begin position="1"/>
        <end position="37"/>
    </location>
</feature>
<dbReference type="CDD" id="cd11304">
    <property type="entry name" value="Cadherin_repeat"/>
    <property type="match status" value="1"/>
</dbReference>
<gene>
    <name evidence="7" type="ORF">RCG00_13960</name>
</gene>
<evidence type="ECO:0000256" key="3">
    <source>
        <dbReference type="ARBA" id="ARBA00022729"/>
    </source>
</evidence>